<dbReference type="SUPFAM" id="SSF49373">
    <property type="entry name" value="Invasin/intimin cell-adhesion fragments"/>
    <property type="match status" value="1"/>
</dbReference>
<dbReference type="InterPro" id="IPR008964">
    <property type="entry name" value="Invasin/intimin_cell_adhesion"/>
</dbReference>
<gene>
    <name evidence="1" type="ORF">EDD66_1091</name>
</gene>
<dbReference type="AlphaFoldDB" id="A0A3N1XL50"/>
<organism evidence="1 2">
    <name type="scientific">Mobilisporobacter senegalensis</name>
    <dbReference type="NCBI Taxonomy" id="1329262"/>
    <lineage>
        <taxon>Bacteria</taxon>
        <taxon>Bacillati</taxon>
        <taxon>Bacillota</taxon>
        <taxon>Clostridia</taxon>
        <taxon>Lachnospirales</taxon>
        <taxon>Lachnospiraceae</taxon>
        <taxon>Mobilisporobacter</taxon>
    </lineage>
</organism>
<comment type="caution">
    <text evidence="1">The sequence shown here is derived from an EMBL/GenBank/DDBJ whole genome shotgun (WGS) entry which is preliminary data.</text>
</comment>
<dbReference type="EMBL" id="RJVG01000009">
    <property type="protein sequence ID" value="ROR25792.1"/>
    <property type="molecule type" value="Genomic_DNA"/>
</dbReference>
<evidence type="ECO:0000313" key="1">
    <source>
        <dbReference type="EMBL" id="ROR25792.1"/>
    </source>
</evidence>
<evidence type="ECO:0008006" key="3">
    <source>
        <dbReference type="Google" id="ProtNLM"/>
    </source>
</evidence>
<reference evidence="1 2" key="1">
    <citation type="submission" date="2018-11" db="EMBL/GenBank/DDBJ databases">
        <title>Genomic Encyclopedia of Type Strains, Phase IV (KMG-IV): sequencing the most valuable type-strain genomes for metagenomic binning, comparative biology and taxonomic classification.</title>
        <authorList>
            <person name="Goeker M."/>
        </authorList>
    </citation>
    <scope>NUCLEOTIDE SEQUENCE [LARGE SCALE GENOMIC DNA]</scope>
    <source>
        <strain evidence="1 2">DSM 26537</strain>
    </source>
</reference>
<protein>
    <recommendedName>
        <fullName evidence="3">Ig-like protein group 2</fullName>
    </recommendedName>
</protein>
<dbReference type="OrthoDB" id="2041243at2"/>
<accession>A0A3N1XL50</accession>
<dbReference type="Proteomes" id="UP000273083">
    <property type="component" value="Unassembled WGS sequence"/>
</dbReference>
<dbReference type="RefSeq" id="WP_123610163.1">
    <property type="nucleotide sequence ID" value="NZ_RJVG01000009.1"/>
</dbReference>
<sequence length="357" mass="39391">MERPKIKITRLLALLALCCTLLAGNLFIPGKIAEAAAKKTTISATTMTIPVGKMGNKVYWNQNSWELSNAQKLAVKNPVKGATYQYTSSNTKVAKIAKNGGYLTGLKAGSATITCTQTYKNKKTTVGKCKVTVKNAALSVSSYGNQFAVGNGGFNLADYYSALDSLFTITYRNPNATYTLTSSNADFSIKEVKYDASKVKDVTDNKEYQDVLKSFIGSRYLYGYQFTAKKAGTYTVTVKETYNKKTKTLGNFKVEIKDTSISESTKELYVGDYLGAFNLLDYAKENTKYYFDVKDTSVLSLNQDGSDLSFYANKAGTTEVTIREGSEQGTLIGTVTITVIEESSYDYDDFDDYDEWM</sequence>
<evidence type="ECO:0000313" key="2">
    <source>
        <dbReference type="Proteomes" id="UP000273083"/>
    </source>
</evidence>
<keyword evidence="2" id="KW-1185">Reference proteome</keyword>
<proteinExistence type="predicted"/>
<name>A0A3N1XL50_9FIRM</name>
<dbReference type="Gene3D" id="2.60.40.1080">
    <property type="match status" value="1"/>
</dbReference>